<dbReference type="SMART" id="SM00507">
    <property type="entry name" value="HNHc"/>
    <property type="match status" value="1"/>
</dbReference>
<gene>
    <name evidence="2" type="ORF">MM415B01331_0008</name>
</gene>
<keyword evidence="2" id="KW-0255">Endonuclease</keyword>
<keyword evidence="2" id="KW-0378">Hydrolase</keyword>
<evidence type="ECO:0000259" key="1">
    <source>
        <dbReference type="SMART" id="SM00507"/>
    </source>
</evidence>
<sequence>MENLEKQCPFCGRSFIAWIKSKEYCSTTCASRAYFAENREYLEEWRRKKIPILNVECRNCGKIFETQNSKKIFCSNDCKIEHFNAIRPTTKEEIRECPVCKKIFRPMQKTGVGRTYCTDQCRNKAMNEKRWAATQGKNWDHQKRKWKGNWFKALERDSFTCQICKRQRKPYEKSRDRRYILEVHHKDGTGEHRGLSNYNLDNLTTLCAECHREFHTKINLVQINGEYFVKGRIFDILGIQQIKTLSPGPNDGAHLPQRVAP</sequence>
<proteinExistence type="predicted"/>
<dbReference type="GO" id="GO:0008270">
    <property type="term" value="F:zinc ion binding"/>
    <property type="evidence" value="ECO:0007669"/>
    <property type="project" value="InterPro"/>
</dbReference>
<keyword evidence="2" id="KW-0540">Nuclease</keyword>
<dbReference type="InterPro" id="IPR002711">
    <property type="entry name" value="HNH"/>
</dbReference>
<dbReference type="GO" id="GO:0003676">
    <property type="term" value="F:nucleic acid binding"/>
    <property type="evidence" value="ECO:0007669"/>
    <property type="project" value="InterPro"/>
</dbReference>
<reference evidence="2" key="1">
    <citation type="submission" date="2020-03" db="EMBL/GenBank/DDBJ databases">
        <title>The deep terrestrial virosphere.</title>
        <authorList>
            <person name="Holmfeldt K."/>
            <person name="Nilsson E."/>
            <person name="Simone D."/>
            <person name="Lopez-Fernandez M."/>
            <person name="Wu X."/>
            <person name="de Brujin I."/>
            <person name="Lundin D."/>
            <person name="Andersson A."/>
            <person name="Bertilsson S."/>
            <person name="Dopson M."/>
        </authorList>
    </citation>
    <scope>NUCLEOTIDE SEQUENCE</scope>
    <source>
        <strain evidence="2">MM415B01331</strain>
    </source>
</reference>
<organism evidence="2">
    <name type="scientific">viral metagenome</name>
    <dbReference type="NCBI Taxonomy" id="1070528"/>
    <lineage>
        <taxon>unclassified sequences</taxon>
        <taxon>metagenomes</taxon>
        <taxon>organismal metagenomes</taxon>
    </lineage>
</organism>
<dbReference type="InterPro" id="IPR003615">
    <property type="entry name" value="HNH_nuc"/>
</dbReference>
<accession>A0A6M3IPM3</accession>
<protein>
    <submittedName>
        <fullName evidence="2">Putative HNH endonuclease</fullName>
    </submittedName>
</protein>
<dbReference type="Pfam" id="PF01844">
    <property type="entry name" value="HNH"/>
    <property type="match status" value="1"/>
</dbReference>
<dbReference type="CDD" id="cd00085">
    <property type="entry name" value="HNHc"/>
    <property type="match status" value="1"/>
</dbReference>
<evidence type="ECO:0000313" key="2">
    <source>
        <dbReference type="EMBL" id="QJA59178.1"/>
    </source>
</evidence>
<dbReference type="AlphaFoldDB" id="A0A6M3IPM3"/>
<name>A0A6M3IPM3_9ZZZZ</name>
<feature type="domain" description="HNH nuclease" evidence="1">
    <location>
        <begin position="148"/>
        <end position="212"/>
    </location>
</feature>
<dbReference type="EMBL" id="MT141358">
    <property type="protein sequence ID" value="QJA59178.1"/>
    <property type="molecule type" value="Genomic_DNA"/>
</dbReference>
<dbReference type="GO" id="GO:0004519">
    <property type="term" value="F:endonuclease activity"/>
    <property type="evidence" value="ECO:0007669"/>
    <property type="project" value="UniProtKB-KW"/>
</dbReference>